<keyword evidence="2" id="KW-1185">Reference proteome</keyword>
<accession>A0A059FBU3</accession>
<dbReference type="PATRIC" id="fig|1280952.3.peg.2185"/>
<dbReference type="eggNOG" id="COG0346">
    <property type="taxonomic scope" value="Bacteria"/>
</dbReference>
<gene>
    <name evidence="1" type="ORF">HJA_10945</name>
</gene>
<dbReference type="AlphaFoldDB" id="A0A059FBU3"/>
<reference evidence="1 2" key="1">
    <citation type="journal article" date="2014" name="Antonie Van Leeuwenhoek">
        <title>Hyphomonas beringensis sp. nov. and Hyphomonas chukchiensis sp. nov., isolated from surface seawater of the Bering Sea and Chukchi Sea.</title>
        <authorList>
            <person name="Li C."/>
            <person name="Lai Q."/>
            <person name="Li G."/>
            <person name="Dong C."/>
            <person name="Wang J."/>
            <person name="Liao Y."/>
            <person name="Shao Z."/>
        </authorList>
    </citation>
    <scope>NUCLEOTIDE SEQUENCE [LARGE SCALE GENOMIC DNA]</scope>
    <source>
        <strain evidence="1 2">VP2</strain>
    </source>
</reference>
<evidence type="ECO:0000313" key="2">
    <source>
        <dbReference type="Proteomes" id="UP000024816"/>
    </source>
</evidence>
<organism evidence="1 2">
    <name type="scientific">Hyphomonas jannaschiana VP2</name>
    <dbReference type="NCBI Taxonomy" id="1280952"/>
    <lineage>
        <taxon>Bacteria</taxon>
        <taxon>Pseudomonadati</taxon>
        <taxon>Pseudomonadota</taxon>
        <taxon>Alphaproteobacteria</taxon>
        <taxon>Hyphomonadales</taxon>
        <taxon>Hyphomonadaceae</taxon>
        <taxon>Hyphomonas</taxon>
    </lineage>
</organism>
<comment type="caution">
    <text evidence="1">The sequence shown here is derived from an EMBL/GenBank/DDBJ whole genome shotgun (WGS) entry which is preliminary data.</text>
</comment>
<sequence length="239" mass="25983">MSPPRLRQLVIAANSLDTADILQSVLGLGEPFPDPGVGEFGLVNAVFAIGDQFLEVVVPTTDKAPARRFIDRGGEGGYMAIFQTDDMAALRTRVDGLGIRRVWNIDLPDISASHLHPADIGGAIVSVDEPRPAGSWRWGGPGWRERSAPGRFTHAVLETPDPDALAQKWGLVFGLTADKRRLFLADAVLYFTEGPADRMIEFGFELPDADQVIARAKEKDLPVEDRSISIAGITLKLEN</sequence>
<protein>
    <submittedName>
        <fullName evidence="1">Uncharacterized protein</fullName>
    </submittedName>
</protein>
<dbReference type="EMBL" id="ARYJ01000006">
    <property type="protein sequence ID" value="KCZ88094.1"/>
    <property type="molecule type" value="Genomic_DNA"/>
</dbReference>
<dbReference type="RefSeq" id="WP_051597594.1">
    <property type="nucleotide sequence ID" value="NZ_ARYJ01000006.1"/>
</dbReference>
<dbReference type="InterPro" id="IPR029068">
    <property type="entry name" value="Glyas_Bleomycin-R_OHBP_Dase"/>
</dbReference>
<dbReference type="OrthoDB" id="7054074at2"/>
<name>A0A059FBU3_9PROT</name>
<proteinExistence type="predicted"/>
<dbReference type="Proteomes" id="UP000024816">
    <property type="component" value="Unassembled WGS sequence"/>
</dbReference>
<dbReference type="SUPFAM" id="SSF54593">
    <property type="entry name" value="Glyoxalase/Bleomycin resistance protein/Dihydroxybiphenyl dioxygenase"/>
    <property type="match status" value="1"/>
</dbReference>
<dbReference type="STRING" id="1280952.HJA_10945"/>
<dbReference type="Gene3D" id="3.10.180.10">
    <property type="entry name" value="2,3-Dihydroxybiphenyl 1,2-Dioxygenase, domain 1"/>
    <property type="match status" value="1"/>
</dbReference>
<evidence type="ECO:0000313" key="1">
    <source>
        <dbReference type="EMBL" id="KCZ88094.1"/>
    </source>
</evidence>